<dbReference type="RefSeq" id="WP_058117379.1">
    <property type="nucleotide sequence ID" value="NZ_CP011307.1"/>
</dbReference>
<feature type="domain" description="HTH cro/C1-type" evidence="4">
    <location>
        <begin position="59"/>
        <end position="112"/>
    </location>
</feature>
<dbReference type="Proteomes" id="UP000064844">
    <property type="component" value="Chromosome"/>
</dbReference>
<dbReference type="KEGG" id="ibu:IB211_01112c"/>
<keyword evidence="3" id="KW-0804">Transcription</keyword>
<accession>A0A0S2W2E6</accession>
<dbReference type="SUPFAM" id="SSF47413">
    <property type="entry name" value="lambda repressor-like DNA-binding domains"/>
    <property type="match status" value="1"/>
</dbReference>
<evidence type="ECO:0000256" key="3">
    <source>
        <dbReference type="ARBA" id="ARBA00023163"/>
    </source>
</evidence>
<keyword evidence="2" id="KW-0238">DNA-binding</keyword>
<evidence type="ECO:0000313" key="5">
    <source>
        <dbReference type="EMBL" id="ALP93505.1"/>
    </source>
</evidence>
<dbReference type="InterPro" id="IPR052359">
    <property type="entry name" value="HTH-type_reg/antitoxin"/>
</dbReference>
<dbReference type="PROSITE" id="PS50943">
    <property type="entry name" value="HTH_CROC1"/>
    <property type="match status" value="1"/>
</dbReference>
<dbReference type="Pfam" id="PF01381">
    <property type="entry name" value="HTH_3"/>
    <property type="match status" value="1"/>
</dbReference>
<dbReference type="Gene3D" id="1.10.260.40">
    <property type="entry name" value="lambda repressor-like DNA-binding domains"/>
    <property type="match status" value="1"/>
</dbReference>
<evidence type="ECO:0000256" key="2">
    <source>
        <dbReference type="ARBA" id="ARBA00023125"/>
    </source>
</evidence>
<reference evidence="5 6" key="1">
    <citation type="journal article" date="2015" name="Nat. Commun.">
        <title>Production of butyrate from lysine and the Amadori product fructoselysine by a human gut commensal.</title>
        <authorList>
            <person name="Bui T.P."/>
            <person name="Ritari J."/>
            <person name="Boeren S."/>
            <person name="de Waard P."/>
            <person name="Plugge C.M."/>
            <person name="de Vos W.M."/>
        </authorList>
    </citation>
    <scope>NUCLEOTIDE SEQUENCE [LARGE SCALE GENOMIC DNA]</scope>
    <source>
        <strain evidence="5 6">AF211</strain>
    </source>
</reference>
<keyword evidence="6" id="KW-1185">Reference proteome</keyword>
<keyword evidence="1" id="KW-0805">Transcription regulation</keyword>
<dbReference type="AlphaFoldDB" id="A0A0S2W2E6"/>
<dbReference type="CDD" id="cd00093">
    <property type="entry name" value="HTH_XRE"/>
    <property type="match status" value="1"/>
</dbReference>
<gene>
    <name evidence="5" type="ORF">IB211_01112c</name>
</gene>
<reference evidence="6" key="2">
    <citation type="submission" date="2015-04" db="EMBL/GenBank/DDBJ databases">
        <title>A butyrogenic pathway from the amino acid lysine in a human gut commensal.</title>
        <authorList>
            <person name="de Vos W.M."/>
            <person name="Bui N.T.P."/>
            <person name="Plugge C.M."/>
            <person name="Ritari J."/>
        </authorList>
    </citation>
    <scope>NUCLEOTIDE SEQUENCE [LARGE SCALE GENOMIC DNA]</scope>
    <source>
        <strain evidence="6">AF211</strain>
    </source>
</reference>
<protein>
    <recommendedName>
        <fullName evidence="4">HTH cro/C1-type domain-containing protein</fullName>
    </recommendedName>
</protein>
<dbReference type="InterPro" id="IPR001387">
    <property type="entry name" value="Cro/C1-type_HTH"/>
</dbReference>
<dbReference type="PANTHER" id="PTHR36511:SF6">
    <property type="entry name" value="TRANSCRIPTIONAL REGULATOR"/>
    <property type="match status" value="1"/>
</dbReference>
<proteinExistence type="predicted"/>
<dbReference type="SMART" id="SM00530">
    <property type="entry name" value="HTH_XRE"/>
    <property type="match status" value="1"/>
</dbReference>
<dbReference type="GO" id="GO:0003677">
    <property type="term" value="F:DNA binding"/>
    <property type="evidence" value="ECO:0007669"/>
    <property type="project" value="UniProtKB-KW"/>
</dbReference>
<dbReference type="PANTHER" id="PTHR36511">
    <property type="entry name" value="MERR FAMILY BACTERIAL REGULATORY PROTEIN"/>
    <property type="match status" value="1"/>
</dbReference>
<name>A0A0S2W2E6_9FIRM</name>
<sequence>MSELRFESSLSMEEIENNFKDVDFFAGIMDGLNEALAYTKGKAAADTFARKRSLPVVNVAEIRSALSMTQKAFAEILGVSCRTVEAWESGKSTPTPTAKKLMFLIQEDHSLVQKL</sequence>
<evidence type="ECO:0000259" key="4">
    <source>
        <dbReference type="PROSITE" id="PS50943"/>
    </source>
</evidence>
<dbReference type="EMBL" id="CP011307">
    <property type="protein sequence ID" value="ALP93505.1"/>
    <property type="molecule type" value="Genomic_DNA"/>
</dbReference>
<organism evidence="5 6">
    <name type="scientific">Intestinimonas butyriciproducens</name>
    <dbReference type="NCBI Taxonomy" id="1297617"/>
    <lineage>
        <taxon>Bacteria</taxon>
        <taxon>Bacillati</taxon>
        <taxon>Bacillota</taxon>
        <taxon>Clostridia</taxon>
        <taxon>Eubacteriales</taxon>
        <taxon>Intestinimonas</taxon>
    </lineage>
</organism>
<dbReference type="InterPro" id="IPR010982">
    <property type="entry name" value="Lambda_DNA-bd_dom_sf"/>
</dbReference>
<evidence type="ECO:0000313" key="6">
    <source>
        <dbReference type="Proteomes" id="UP000064844"/>
    </source>
</evidence>
<dbReference type="STRING" id="1297617.IB211_01112c"/>
<evidence type="ECO:0000256" key="1">
    <source>
        <dbReference type="ARBA" id="ARBA00023015"/>
    </source>
</evidence>